<sequence>MSNDIADPGEGNSPAAWTAVITMLVFFVIGTTAFFLAIEWLVWASAVGIFVGWGLGFLLAKLGYGVNGPKFTPKPHHY</sequence>
<dbReference type="OrthoDB" id="3872677at2"/>
<accession>A0A173LW55</accession>
<dbReference type="NCBIfam" id="NF041681">
    <property type="entry name" value="HGxxPAAW"/>
    <property type="match status" value="1"/>
</dbReference>
<evidence type="ECO:0000313" key="2">
    <source>
        <dbReference type="Proteomes" id="UP000243847"/>
    </source>
</evidence>
<protein>
    <submittedName>
        <fullName evidence="1">Membrane protein CrgA</fullName>
    </submittedName>
</protein>
<dbReference type="EMBL" id="AP017457">
    <property type="protein sequence ID" value="BAU99092.1"/>
    <property type="molecule type" value="Genomic_DNA"/>
</dbReference>
<gene>
    <name evidence="1" type="ORF">AUMI_15500</name>
</gene>
<evidence type="ECO:0000313" key="1">
    <source>
        <dbReference type="EMBL" id="BAU99092.1"/>
    </source>
</evidence>
<dbReference type="KEGG" id="amin:AUMI_15500"/>
<dbReference type="AlphaFoldDB" id="A0A173LW55"/>
<dbReference type="InterPro" id="IPR046550">
    <property type="entry name" value="DUF6704"/>
</dbReference>
<dbReference type="Proteomes" id="UP000243847">
    <property type="component" value="Chromosome sequence1"/>
</dbReference>
<dbReference type="Pfam" id="PF20447">
    <property type="entry name" value="DUF6704"/>
    <property type="match status" value="1"/>
</dbReference>
<dbReference type="GeneID" id="80451740"/>
<reference evidence="1 2" key="1">
    <citation type="journal article" date="2016" name="Genome Announc.">
        <title>Complete Genome Sequence of Aurantimicrobium minutum Type Strain KNCT, a Planktonic Ultramicrobacterium Isolated from River Water.</title>
        <authorList>
            <person name="Nakai R."/>
            <person name="Fujisawa T."/>
            <person name="Nakamura Y."/>
            <person name="Nishide H."/>
            <person name="Uchiyama I."/>
            <person name="Baba T."/>
            <person name="Toyoda A."/>
            <person name="Fujiyama A."/>
            <person name="Naganuma T."/>
            <person name="Niki H."/>
        </authorList>
    </citation>
    <scope>NUCLEOTIDE SEQUENCE [LARGE SCALE GENOMIC DNA]</scope>
    <source>
        <strain evidence="1 2">KNC</strain>
    </source>
</reference>
<organism evidence="1 2">
    <name type="scientific">Aurantimicrobium minutum</name>
    <dbReference type="NCBI Taxonomy" id="708131"/>
    <lineage>
        <taxon>Bacteria</taxon>
        <taxon>Bacillati</taxon>
        <taxon>Actinomycetota</taxon>
        <taxon>Actinomycetes</taxon>
        <taxon>Micrococcales</taxon>
        <taxon>Microbacteriaceae</taxon>
        <taxon>Aurantimicrobium</taxon>
    </lineage>
</organism>
<proteinExistence type="predicted"/>
<dbReference type="RefSeq" id="WP_096381100.1">
    <property type="nucleotide sequence ID" value="NZ_AP017457.1"/>
</dbReference>
<name>A0A173LW55_9MICO</name>